<feature type="compositionally biased region" description="Acidic residues" evidence="1">
    <location>
        <begin position="214"/>
        <end position="225"/>
    </location>
</feature>
<dbReference type="AlphaFoldDB" id="A0A9P9D8X2"/>
<gene>
    <name evidence="2" type="ORF">B0J13DRAFT_630793</name>
</gene>
<name>A0A9P9D8X2_9HYPO</name>
<evidence type="ECO:0000256" key="1">
    <source>
        <dbReference type="SAM" id="MobiDB-lite"/>
    </source>
</evidence>
<comment type="caution">
    <text evidence="2">The sequence shown here is derived from an EMBL/GenBank/DDBJ whole genome shotgun (WGS) entry which is preliminary data.</text>
</comment>
<protein>
    <submittedName>
        <fullName evidence="2">Uncharacterized protein</fullName>
    </submittedName>
</protein>
<feature type="compositionally biased region" description="Low complexity" evidence="1">
    <location>
        <begin position="27"/>
        <end position="37"/>
    </location>
</feature>
<dbReference type="Proteomes" id="UP000717696">
    <property type="component" value="Unassembled WGS sequence"/>
</dbReference>
<sequence length="225" mass="23687">MPRGKAPHRKGGKTVPGGSSGGGGGTSTPPTHPVTGGKTPVSASGHPVTARATPCRRCLHNWAAKGHEFPSGLVCSEDVSDSQKCSHCFSLNKPCLPVTEEYVALARDLAQRSTRPSSTRLAEVQLAARKALQDMKTKSGAAEERAERARAATKQERRRAIAAHDRRVRLNVANSLHSLAASVGAFVQAFSASNNQGKVALVLPQRPDLTLPSAEEEAADDEVDG</sequence>
<keyword evidence="3" id="KW-1185">Reference proteome</keyword>
<evidence type="ECO:0000313" key="2">
    <source>
        <dbReference type="EMBL" id="KAH7114743.1"/>
    </source>
</evidence>
<feature type="region of interest" description="Disordered" evidence="1">
    <location>
        <begin position="205"/>
        <end position="225"/>
    </location>
</feature>
<feature type="compositionally biased region" description="Gly residues" evidence="1">
    <location>
        <begin position="14"/>
        <end position="26"/>
    </location>
</feature>
<reference evidence="2" key="1">
    <citation type="journal article" date="2021" name="Nat. Commun.">
        <title>Genetic determinants of endophytism in the Arabidopsis root mycobiome.</title>
        <authorList>
            <person name="Mesny F."/>
            <person name="Miyauchi S."/>
            <person name="Thiergart T."/>
            <person name="Pickel B."/>
            <person name="Atanasova L."/>
            <person name="Karlsson M."/>
            <person name="Huettel B."/>
            <person name="Barry K.W."/>
            <person name="Haridas S."/>
            <person name="Chen C."/>
            <person name="Bauer D."/>
            <person name="Andreopoulos W."/>
            <person name="Pangilinan J."/>
            <person name="LaButti K."/>
            <person name="Riley R."/>
            <person name="Lipzen A."/>
            <person name="Clum A."/>
            <person name="Drula E."/>
            <person name="Henrissat B."/>
            <person name="Kohler A."/>
            <person name="Grigoriev I.V."/>
            <person name="Martin F.M."/>
            <person name="Hacquard S."/>
        </authorList>
    </citation>
    <scope>NUCLEOTIDE SEQUENCE</scope>
    <source>
        <strain evidence="2">MPI-CAGE-AT-0021</strain>
    </source>
</reference>
<dbReference type="EMBL" id="JAGMUU010000041">
    <property type="protein sequence ID" value="KAH7114743.1"/>
    <property type="molecule type" value="Genomic_DNA"/>
</dbReference>
<feature type="compositionally biased region" description="Basic residues" evidence="1">
    <location>
        <begin position="1"/>
        <end position="12"/>
    </location>
</feature>
<feature type="region of interest" description="Disordered" evidence="1">
    <location>
        <begin position="1"/>
        <end position="48"/>
    </location>
</feature>
<proteinExistence type="predicted"/>
<organism evidence="2 3">
    <name type="scientific">Dactylonectria estremocensis</name>
    <dbReference type="NCBI Taxonomy" id="1079267"/>
    <lineage>
        <taxon>Eukaryota</taxon>
        <taxon>Fungi</taxon>
        <taxon>Dikarya</taxon>
        <taxon>Ascomycota</taxon>
        <taxon>Pezizomycotina</taxon>
        <taxon>Sordariomycetes</taxon>
        <taxon>Hypocreomycetidae</taxon>
        <taxon>Hypocreales</taxon>
        <taxon>Nectriaceae</taxon>
        <taxon>Dactylonectria</taxon>
    </lineage>
</organism>
<evidence type="ECO:0000313" key="3">
    <source>
        <dbReference type="Proteomes" id="UP000717696"/>
    </source>
</evidence>
<accession>A0A9P9D8X2</accession>